<dbReference type="Pfam" id="PF01757">
    <property type="entry name" value="Acyl_transf_3"/>
    <property type="match status" value="1"/>
</dbReference>
<feature type="domain" description="Nose resistant-to-fluoxetine protein N-terminal" evidence="2">
    <location>
        <begin position="37"/>
        <end position="197"/>
    </location>
</feature>
<feature type="transmembrane region" description="Helical" evidence="1">
    <location>
        <begin position="454"/>
        <end position="475"/>
    </location>
</feature>
<keyword evidence="4" id="KW-1185">Reference proteome</keyword>
<feature type="transmembrane region" description="Helical" evidence="1">
    <location>
        <begin position="427"/>
        <end position="447"/>
    </location>
</feature>
<feature type="transmembrane region" description="Helical" evidence="1">
    <location>
        <begin position="273"/>
        <end position="291"/>
    </location>
</feature>
<proteinExistence type="predicted"/>
<dbReference type="InterPro" id="IPR002656">
    <property type="entry name" value="Acyl_transf_3_dom"/>
</dbReference>
<feature type="transmembrane region" description="Helical" evidence="1">
    <location>
        <begin position="212"/>
        <end position="234"/>
    </location>
</feature>
<dbReference type="SMART" id="SM00703">
    <property type="entry name" value="NRF"/>
    <property type="match status" value="1"/>
</dbReference>
<accession>A0AAV8XDI3</accession>
<feature type="transmembrane region" description="Helical" evidence="1">
    <location>
        <begin position="363"/>
        <end position="382"/>
    </location>
</feature>
<organism evidence="3 4">
    <name type="scientific">Aromia moschata</name>
    <dbReference type="NCBI Taxonomy" id="1265417"/>
    <lineage>
        <taxon>Eukaryota</taxon>
        <taxon>Metazoa</taxon>
        <taxon>Ecdysozoa</taxon>
        <taxon>Arthropoda</taxon>
        <taxon>Hexapoda</taxon>
        <taxon>Insecta</taxon>
        <taxon>Pterygota</taxon>
        <taxon>Neoptera</taxon>
        <taxon>Endopterygota</taxon>
        <taxon>Coleoptera</taxon>
        <taxon>Polyphaga</taxon>
        <taxon>Cucujiformia</taxon>
        <taxon>Chrysomeloidea</taxon>
        <taxon>Cerambycidae</taxon>
        <taxon>Cerambycinae</taxon>
        <taxon>Callichromatini</taxon>
        <taxon>Aromia</taxon>
    </lineage>
</organism>
<feature type="transmembrane region" description="Helical" evidence="1">
    <location>
        <begin position="572"/>
        <end position="594"/>
    </location>
</feature>
<dbReference type="Proteomes" id="UP001162162">
    <property type="component" value="Unassembled WGS sequence"/>
</dbReference>
<feature type="transmembrane region" description="Helical" evidence="1">
    <location>
        <begin position="540"/>
        <end position="560"/>
    </location>
</feature>
<gene>
    <name evidence="3" type="ORF">NQ318_021933</name>
</gene>
<comment type="caution">
    <text evidence="3">The sequence shown here is derived from an EMBL/GenBank/DDBJ whole genome shotgun (WGS) entry which is preliminary data.</text>
</comment>
<feature type="non-terminal residue" evidence="3">
    <location>
        <position position="678"/>
    </location>
</feature>
<feature type="transmembrane region" description="Helical" evidence="1">
    <location>
        <begin position="495"/>
        <end position="520"/>
    </location>
</feature>
<dbReference type="PANTHER" id="PTHR11161:SF71">
    <property type="entry name" value="NOSE RESISTANT-TO-FLUOXETINE PROTEIN N-TERMINAL DOMAIN-CONTAINING PROTEIN"/>
    <property type="match status" value="1"/>
</dbReference>
<evidence type="ECO:0000313" key="4">
    <source>
        <dbReference type="Proteomes" id="UP001162162"/>
    </source>
</evidence>
<dbReference type="InterPro" id="IPR006621">
    <property type="entry name" value="Nose-resist-to-fluoxetine_N"/>
</dbReference>
<feature type="transmembrane region" description="Helical" evidence="1">
    <location>
        <begin position="646"/>
        <end position="664"/>
    </location>
</feature>
<dbReference type="AlphaFoldDB" id="A0AAV8XDI3"/>
<name>A0AAV8XDI3_9CUCU</name>
<evidence type="ECO:0000259" key="2">
    <source>
        <dbReference type="SMART" id="SM00703"/>
    </source>
</evidence>
<keyword evidence="1" id="KW-0472">Membrane</keyword>
<sequence length="678" mass="78230">MFGVQKIDGFVVEDIFKEKDSAGYMLDLFIPTTRSQSAKCRNHSLYYMSELKNYTLWATEMFDANTKFPSGILYGSSYDFGNFDECLEIRVPHDDQEFTGKYCMAKFIFNSHEANVPRTNRYNYDFEDYRKYYNISMWKMIDDYSHEPSKSVRNEIRYAYCMPSSCTAEDLQFALDEVVQNINEKISFKVRAEVDKVTCQVSEAVKLDTGDIIYIIVIVVFLLFVTMASIYNLITKRDDFAHFKLKGKLHDVTLCFSFPRNLRKLTTTGSSNSLDCLSGMKLYSMVLIILLHRDMVDYGSAMKNPNQVEKVYSMFGMTFLLNGPILVDTFFTISGFLATYLILKNSYRTNKNTNVLHLYIHRYIRMTSVYCIILAFYCTLFVKLGTGPLWHERIGLEREKCRQVWLANMLYVNNYIDTKNYCMFQSWYMACDMNGFIFVPIICWIIWKKSSAGLITVIVALGASILTIFIVVFLNNENPVLVLNNSILLFPNTDSTFLTVYIPGHMRVSSYFVGILAGYIKYKMDINDYKISKRWVYGGWALTFPLMFVALHVAFVFYVLRLPAWCSALYASLHHVLWSACIAWIIIAISSGYGPWARPILSWKPVVVLSRLTYTVYLCHGTIQLYSSGTIRNPVYASTFDLMHKLAADLILGFLLAFILTMLFESPIIGLEKILLWG</sequence>
<dbReference type="InterPro" id="IPR052728">
    <property type="entry name" value="O2_lipid_transport_reg"/>
</dbReference>
<evidence type="ECO:0000256" key="1">
    <source>
        <dbReference type="SAM" id="Phobius"/>
    </source>
</evidence>
<keyword evidence="1" id="KW-1133">Transmembrane helix</keyword>
<dbReference type="EMBL" id="JAPWTK010000711">
    <property type="protein sequence ID" value="KAJ8936791.1"/>
    <property type="molecule type" value="Genomic_DNA"/>
</dbReference>
<feature type="transmembrane region" description="Helical" evidence="1">
    <location>
        <begin position="311"/>
        <end position="343"/>
    </location>
</feature>
<protein>
    <recommendedName>
        <fullName evidence="2">Nose resistant-to-fluoxetine protein N-terminal domain-containing protein</fullName>
    </recommendedName>
</protein>
<evidence type="ECO:0000313" key="3">
    <source>
        <dbReference type="EMBL" id="KAJ8936791.1"/>
    </source>
</evidence>
<dbReference type="GO" id="GO:0016747">
    <property type="term" value="F:acyltransferase activity, transferring groups other than amino-acyl groups"/>
    <property type="evidence" value="ECO:0007669"/>
    <property type="project" value="InterPro"/>
</dbReference>
<reference evidence="3" key="1">
    <citation type="journal article" date="2023" name="Insect Mol. Biol.">
        <title>Genome sequencing provides insights into the evolution of gene families encoding plant cell wall-degrading enzymes in longhorned beetles.</title>
        <authorList>
            <person name="Shin N.R."/>
            <person name="Okamura Y."/>
            <person name="Kirsch R."/>
            <person name="Pauchet Y."/>
        </authorList>
    </citation>
    <scope>NUCLEOTIDE SEQUENCE</scope>
    <source>
        <strain evidence="3">AMC_N1</strain>
    </source>
</reference>
<dbReference type="Pfam" id="PF20146">
    <property type="entry name" value="NRF"/>
    <property type="match status" value="1"/>
</dbReference>
<keyword evidence="1" id="KW-0812">Transmembrane</keyword>
<dbReference type="PANTHER" id="PTHR11161">
    <property type="entry name" value="O-ACYLTRANSFERASE"/>
    <property type="match status" value="1"/>
</dbReference>